<evidence type="ECO:0000256" key="1">
    <source>
        <dbReference type="SAM" id="MobiDB-lite"/>
    </source>
</evidence>
<gene>
    <name evidence="2" type="ORF">MSAN_01588100</name>
</gene>
<comment type="caution">
    <text evidence="2">The sequence shown here is derived from an EMBL/GenBank/DDBJ whole genome shotgun (WGS) entry which is preliminary data.</text>
</comment>
<accession>A0A8H6Y3K9</accession>
<protein>
    <submittedName>
        <fullName evidence="2">Uncharacterized protein</fullName>
    </submittedName>
</protein>
<dbReference type="Pfam" id="PF04749">
    <property type="entry name" value="PLAC8"/>
    <property type="match status" value="1"/>
</dbReference>
<reference evidence="2" key="1">
    <citation type="submission" date="2020-05" db="EMBL/GenBank/DDBJ databases">
        <title>Mycena genomes resolve the evolution of fungal bioluminescence.</title>
        <authorList>
            <person name="Tsai I.J."/>
        </authorList>
    </citation>
    <scope>NUCLEOTIDE SEQUENCE</scope>
    <source>
        <strain evidence="2">160909Yilan</strain>
    </source>
</reference>
<dbReference type="OrthoDB" id="1045822at2759"/>
<dbReference type="AlphaFoldDB" id="A0A8H6Y3K9"/>
<evidence type="ECO:0000313" key="2">
    <source>
        <dbReference type="EMBL" id="KAF7351556.1"/>
    </source>
</evidence>
<dbReference type="EMBL" id="JACAZH010000013">
    <property type="protein sequence ID" value="KAF7351556.1"/>
    <property type="molecule type" value="Genomic_DNA"/>
</dbReference>
<name>A0A8H6Y3K9_9AGAR</name>
<organism evidence="2 3">
    <name type="scientific">Mycena sanguinolenta</name>
    <dbReference type="NCBI Taxonomy" id="230812"/>
    <lineage>
        <taxon>Eukaryota</taxon>
        <taxon>Fungi</taxon>
        <taxon>Dikarya</taxon>
        <taxon>Basidiomycota</taxon>
        <taxon>Agaricomycotina</taxon>
        <taxon>Agaricomycetes</taxon>
        <taxon>Agaricomycetidae</taxon>
        <taxon>Agaricales</taxon>
        <taxon>Marasmiineae</taxon>
        <taxon>Mycenaceae</taxon>
        <taxon>Mycena</taxon>
    </lineage>
</organism>
<sequence length="287" mass="31065">MQYNQQPDATKPMQVGGSRNANNMPLVDGQREWSYDLFDCLADPLTCVVSWFLPCVSYGRNRARYNSLENGTVSKDPMEGIISNETIMYGVAHGRAQTRGRYSIQGDPASDFFLACCCAPCSLTQESREIALEEQSLGHPGAGFSMFMPPPQSGAKHGAILLHQFETEFELETLLRSWHVVLEVLEVCVVCPAAVVGLDDDPDDPGRLPGTTKDDPGFVDAVELLPEINEAIGGPGNVHAALGFEYTWNKNGRMSARISGSVAEDARGSFTRSLALGDPVGELCTCG</sequence>
<evidence type="ECO:0000313" key="3">
    <source>
        <dbReference type="Proteomes" id="UP000623467"/>
    </source>
</evidence>
<feature type="region of interest" description="Disordered" evidence="1">
    <location>
        <begin position="1"/>
        <end position="22"/>
    </location>
</feature>
<dbReference type="InterPro" id="IPR006461">
    <property type="entry name" value="PLAC_motif_containing"/>
</dbReference>
<proteinExistence type="predicted"/>
<dbReference type="PANTHER" id="PTHR15907">
    <property type="entry name" value="DUF614 FAMILY PROTEIN-RELATED"/>
    <property type="match status" value="1"/>
</dbReference>
<dbReference type="Proteomes" id="UP000623467">
    <property type="component" value="Unassembled WGS sequence"/>
</dbReference>
<dbReference type="NCBIfam" id="TIGR01571">
    <property type="entry name" value="A_thal_Cys_rich"/>
    <property type="match status" value="1"/>
</dbReference>
<keyword evidence="3" id="KW-1185">Reference proteome</keyword>